<comment type="caution">
    <text evidence="2">The sequence shown here is derived from an EMBL/GenBank/DDBJ whole genome shotgun (WGS) entry which is preliminary data.</text>
</comment>
<reference evidence="2" key="1">
    <citation type="journal article" date="2019" name="Sci. Rep.">
        <title>Draft genome of Tanacetum cinerariifolium, the natural source of mosquito coil.</title>
        <authorList>
            <person name="Yamashiro T."/>
            <person name="Shiraishi A."/>
            <person name="Satake H."/>
            <person name="Nakayama K."/>
        </authorList>
    </citation>
    <scope>NUCLEOTIDE SEQUENCE</scope>
</reference>
<protein>
    <submittedName>
        <fullName evidence="2">Uncharacterized protein</fullName>
    </submittedName>
</protein>
<proteinExistence type="predicted"/>
<feature type="region of interest" description="Disordered" evidence="1">
    <location>
        <begin position="415"/>
        <end position="442"/>
    </location>
</feature>
<organism evidence="2">
    <name type="scientific">Tanacetum cinerariifolium</name>
    <name type="common">Dalmatian daisy</name>
    <name type="synonym">Chrysanthemum cinerariifolium</name>
    <dbReference type="NCBI Taxonomy" id="118510"/>
    <lineage>
        <taxon>Eukaryota</taxon>
        <taxon>Viridiplantae</taxon>
        <taxon>Streptophyta</taxon>
        <taxon>Embryophyta</taxon>
        <taxon>Tracheophyta</taxon>
        <taxon>Spermatophyta</taxon>
        <taxon>Magnoliopsida</taxon>
        <taxon>eudicotyledons</taxon>
        <taxon>Gunneridae</taxon>
        <taxon>Pentapetalae</taxon>
        <taxon>asterids</taxon>
        <taxon>campanulids</taxon>
        <taxon>Asterales</taxon>
        <taxon>Asteraceae</taxon>
        <taxon>Asteroideae</taxon>
        <taxon>Anthemideae</taxon>
        <taxon>Anthemidinae</taxon>
        <taxon>Tanacetum</taxon>
    </lineage>
</organism>
<evidence type="ECO:0000256" key="1">
    <source>
        <dbReference type="SAM" id="MobiDB-lite"/>
    </source>
</evidence>
<sequence>MGYEKPSTKLTFYKAFFSTQWKFFIHTILHSLSAKRTSWNEFSSAMASALICLSSGQRVGKGFSGVETPLFENMLAVRAVDAEEEVQVPAQDDVVQEHVIEEIATEVVPPTPTSPSPSSPNANAAQQLEIIKLKARVKKLERLNKVKSSKLIRLKKVGTSQRIESSDDVENVFNQGRMSVDMGTDEGVELVVDLERMLRLRGGEDTEVQEAVEVVTTAKLITEVVAAVATQVAAASTPIPAAKPKILKIAAAPAVSTRRRKRVVIRDPEEELHTDTLAETPTVKDKDKGILIEDPKPMKKRDQVEMDAEYAKKLQEELDKEHKEAYKKIDWNAAIDHVQAKETQYIKRYHGFKKKPQSESEARKNMISYLKNTECYKMKFFKGKTYDQILPIFQARFDANMKFLFKTREEMEKEDEENIKSINKTPAQKAAKKRKLSEEAQEPDDLRRRLEIVQDEDDDVFVEAIPLAQKVPVVDYQVVVIDNKPKYKIIRADDTHQFYISFTNLLKNFDREDLETLWRIVKDRFSTKKPTNFSDEYLLLTLKTMFGELDEHDAIWRNQKSVHGLSLVKRWKLLTSCGVHVIILSTV</sequence>
<accession>A0A699J8G0</accession>
<evidence type="ECO:0000313" key="2">
    <source>
        <dbReference type="EMBL" id="GFA19816.1"/>
    </source>
</evidence>
<name>A0A699J8G0_TANCI</name>
<gene>
    <name evidence="2" type="ORF">Tci_591788</name>
</gene>
<dbReference type="EMBL" id="BKCJ010384223">
    <property type="protein sequence ID" value="GFA19816.1"/>
    <property type="molecule type" value="Genomic_DNA"/>
</dbReference>
<dbReference type="AlphaFoldDB" id="A0A699J8G0"/>